<protein>
    <recommendedName>
        <fullName evidence="2">PIN domain-containing protein</fullName>
    </recommendedName>
</protein>
<reference evidence="1" key="1">
    <citation type="submission" date="2018-05" db="EMBL/GenBank/DDBJ databases">
        <authorList>
            <person name="Lanie J.A."/>
            <person name="Ng W.-L."/>
            <person name="Kazmierczak K.M."/>
            <person name="Andrzejewski T.M."/>
            <person name="Davidsen T.M."/>
            <person name="Wayne K.J."/>
            <person name="Tettelin H."/>
            <person name="Glass J.I."/>
            <person name="Rusch D."/>
            <person name="Podicherti R."/>
            <person name="Tsui H.-C.T."/>
            <person name="Winkler M.E."/>
        </authorList>
    </citation>
    <scope>NUCLEOTIDE SEQUENCE</scope>
    <source>
        <strain evidence="1">ZC4RG45</strain>
    </source>
</reference>
<gene>
    <name evidence="1" type="ORF">DIU77_08915</name>
</gene>
<comment type="caution">
    <text evidence="1">The sequence shown here is derived from an EMBL/GenBank/DDBJ whole genome shotgun (WGS) entry which is preliminary data.</text>
</comment>
<proteinExistence type="predicted"/>
<sequence length="135" mass="15048">MVRDRIVSTFEGGRVEDFGMDGSFPGSDQHDAHVHAAAVACGADYVLSCDRGLQEAAAEDVELPHEVYAPDEFFLLIDECSPIHVREATLRQTLYWLKKSGKASMAEHLEKAGCPQFAQRVRQYQTRLSLPKDLP</sequence>
<dbReference type="AlphaFoldDB" id="A0A2W4JID9"/>
<dbReference type="EMBL" id="QGUI01000294">
    <property type="protein sequence ID" value="PZM97695.1"/>
    <property type="molecule type" value="Genomic_DNA"/>
</dbReference>
<accession>A0A2W4JID9</accession>
<evidence type="ECO:0008006" key="2">
    <source>
        <dbReference type="Google" id="ProtNLM"/>
    </source>
</evidence>
<organism evidence="1">
    <name type="scientific">Thermocrispum agreste</name>
    <dbReference type="NCBI Taxonomy" id="37925"/>
    <lineage>
        <taxon>Bacteria</taxon>
        <taxon>Bacillati</taxon>
        <taxon>Actinomycetota</taxon>
        <taxon>Actinomycetes</taxon>
        <taxon>Pseudonocardiales</taxon>
        <taxon>Pseudonocardiaceae</taxon>
        <taxon>Thermocrispum</taxon>
    </lineage>
</organism>
<name>A0A2W4JID9_9PSEU</name>
<evidence type="ECO:0000313" key="1">
    <source>
        <dbReference type="EMBL" id="PZM97695.1"/>
    </source>
</evidence>